<keyword evidence="14" id="KW-0511">Multifunctional enzyme</keyword>
<accession>A0A1M5E9N4</accession>
<dbReference type="GO" id="GO:0008658">
    <property type="term" value="F:penicillin binding"/>
    <property type="evidence" value="ECO:0007669"/>
    <property type="project" value="InterPro"/>
</dbReference>
<dbReference type="Pfam" id="PF00912">
    <property type="entry name" value="Transgly"/>
    <property type="match status" value="1"/>
</dbReference>
<dbReference type="GO" id="GO:0030288">
    <property type="term" value="C:outer membrane-bounded periplasmic space"/>
    <property type="evidence" value="ECO:0007669"/>
    <property type="project" value="TreeGrafter"/>
</dbReference>
<comment type="catalytic activity">
    <reaction evidence="16">
        <text>Preferential cleavage: (Ac)2-L-Lys-D-Ala-|-D-Ala. Also transpeptidation of peptidyl-alanyl moieties that are N-acyl substituents of D-alanine.</text>
        <dbReference type="EC" id="3.4.16.4"/>
    </reaction>
</comment>
<protein>
    <submittedName>
        <fullName evidence="22">Penicillin-binding protein 1A</fullName>
    </submittedName>
</protein>
<evidence type="ECO:0000256" key="7">
    <source>
        <dbReference type="ARBA" id="ARBA00022670"/>
    </source>
</evidence>
<evidence type="ECO:0000256" key="10">
    <source>
        <dbReference type="ARBA" id="ARBA00022801"/>
    </source>
</evidence>
<evidence type="ECO:0000256" key="16">
    <source>
        <dbReference type="ARBA" id="ARBA00034000"/>
    </source>
</evidence>
<dbReference type="Gene3D" id="1.10.3810.10">
    <property type="entry name" value="Biosynthetic peptidoglycan transglycosylase-like"/>
    <property type="match status" value="1"/>
</dbReference>
<dbReference type="SUPFAM" id="SSF53955">
    <property type="entry name" value="Lysozyme-like"/>
    <property type="match status" value="1"/>
</dbReference>
<dbReference type="EMBL" id="FQTV01000013">
    <property type="protein sequence ID" value="SHF75782.1"/>
    <property type="molecule type" value="Genomic_DNA"/>
</dbReference>
<evidence type="ECO:0000313" key="23">
    <source>
        <dbReference type="Proteomes" id="UP000184509"/>
    </source>
</evidence>
<evidence type="ECO:0000256" key="18">
    <source>
        <dbReference type="SAM" id="MobiDB-lite"/>
    </source>
</evidence>
<evidence type="ECO:0000259" key="20">
    <source>
        <dbReference type="Pfam" id="PF00905"/>
    </source>
</evidence>
<dbReference type="AlphaFoldDB" id="A0A1M5E9N4"/>
<evidence type="ECO:0000256" key="14">
    <source>
        <dbReference type="ARBA" id="ARBA00023268"/>
    </source>
</evidence>
<feature type="compositionally biased region" description="Acidic residues" evidence="18">
    <location>
        <begin position="793"/>
        <end position="804"/>
    </location>
</feature>
<feature type="compositionally biased region" description="Polar residues" evidence="18">
    <location>
        <begin position="783"/>
        <end position="792"/>
    </location>
</feature>
<keyword evidence="13 19" id="KW-0472">Membrane</keyword>
<evidence type="ECO:0000256" key="15">
    <source>
        <dbReference type="ARBA" id="ARBA00023316"/>
    </source>
</evidence>
<feature type="compositionally biased region" description="Polar residues" evidence="18">
    <location>
        <begin position="760"/>
        <end position="775"/>
    </location>
</feature>
<dbReference type="GO" id="GO:0008360">
    <property type="term" value="P:regulation of cell shape"/>
    <property type="evidence" value="ECO:0007669"/>
    <property type="project" value="UniProtKB-KW"/>
</dbReference>
<dbReference type="GO" id="GO:0006508">
    <property type="term" value="P:proteolysis"/>
    <property type="evidence" value="ECO:0007669"/>
    <property type="project" value="UniProtKB-KW"/>
</dbReference>
<evidence type="ECO:0000256" key="19">
    <source>
        <dbReference type="SAM" id="Phobius"/>
    </source>
</evidence>
<dbReference type="InterPro" id="IPR050396">
    <property type="entry name" value="Glycosyltr_51/Transpeptidase"/>
</dbReference>
<comment type="catalytic activity">
    <reaction evidence="17">
        <text>[GlcNAc-(1-&gt;4)-Mur2Ac(oyl-L-Ala-gamma-D-Glu-L-Lys-D-Ala-D-Ala)](n)-di-trans,octa-cis-undecaprenyl diphosphate + beta-D-GlcNAc-(1-&gt;4)-Mur2Ac(oyl-L-Ala-gamma-D-Glu-L-Lys-D-Ala-D-Ala)-di-trans,octa-cis-undecaprenyl diphosphate = [GlcNAc-(1-&gt;4)-Mur2Ac(oyl-L-Ala-gamma-D-Glu-L-Lys-D-Ala-D-Ala)](n+1)-di-trans,octa-cis-undecaprenyl diphosphate + di-trans,octa-cis-undecaprenyl diphosphate + H(+)</text>
        <dbReference type="Rhea" id="RHEA:23708"/>
        <dbReference type="Rhea" id="RHEA-COMP:9602"/>
        <dbReference type="Rhea" id="RHEA-COMP:9603"/>
        <dbReference type="ChEBI" id="CHEBI:15378"/>
        <dbReference type="ChEBI" id="CHEBI:58405"/>
        <dbReference type="ChEBI" id="CHEBI:60033"/>
        <dbReference type="ChEBI" id="CHEBI:78435"/>
        <dbReference type="EC" id="2.4.99.28"/>
    </reaction>
</comment>
<dbReference type="InterPro" id="IPR001264">
    <property type="entry name" value="Glyco_trans_51"/>
</dbReference>
<keyword evidence="7" id="KW-0645">Protease</keyword>
<comment type="similarity">
    <text evidence="4">In the N-terminal section; belongs to the glycosyltransferase 51 family.</text>
</comment>
<dbReference type="PANTHER" id="PTHR32282:SF11">
    <property type="entry name" value="PENICILLIN-BINDING PROTEIN 1B"/>
    <property type="match status" value="1"/>
</dbReference>
<keyword evidence="19" id="KW-1133">Transmembrane helix</keyword>
<keyword evidence="23" id="KW-1185">Reference proteome</keyword>
<evidence type="ECO:0000256" key="9">
    <source>
        <dbReference type="ARBA" id="ARBA00022679"/>
    </source>
</evidence>
<evidence type="ECO:0000256" key="1">
    <source>
        <dbReference type="ARBA" id="ARBA00004236"/>
    </source>
</evidence>
<comment type="pathway">
    <text evidence="2">Cell wall biogenesis; peptidoglycan biosynthesis.</text>
</comment>
<name>A0A1M5E9N4_9BACE</name>
<keyword evidence="5" id="KW-1003">Cell membrane</keyword>
<keyword evidence="6" id="KW-0121">Carboxypeptidase</keyword>
<evidence type="ECO:0000259" key="21">
    <source>
        <dbReference type="Pfam" id="PF00912"/>
    </source>
</evidence>
<dbReference type="Gene3D" id="3.40.710.10">
    <property type="entry name" value="DD-peptidase/beta-lactamase superfamily"/>
    <property type="match status" value="2"/>
</dbReference>
<organism evidence="22 23">
    <name type="scientific">Bacteroides luti</name>
    <dbReference type="NCBI Taxonomy" id="1297750"/>
    <lineage>
        <taxon>Bacteria</taxon>
        <taxon>Pseudomonadati</taxon>
        <taxon>Bacteroidota</taxon>
        <taxon>Bacteroidia</taxon>
        <taxon>Bacteroidales</taxon>
        <taxon>Bacteroidaceae</taxon>
        <taxon>Bacteroides</taxon>
    </lineage>
</organism>
<dbReference type="GO" id="GO:0008955">
    <property type="term" value="F:peptidoglycan glycosyltransferase activity"/>
    <property type="evidence" value="ECO:0007669"/>
    <property type="project" value="UniProtKB-EC"/>
</dbReference>
<keyword evidence="19" id="KW-0812">Transmembrane</keyword>
<feature type="region of interest" description="Disordered" evidence="18">
    <location>
        <begin position="760"/>
        <end position="804"/>
    </location>
</feature>
<keyword evidence="10" id="KW-0378">Hydrolase</keyword>
<dbReference type="GO" id="GO:0009252">
    <property type="term" value="P:peptidoglycan biosynthetic process"/>
    <property type="evidence" value="ECO:0007669"/>
    <property type="project" value="UniProtKB-KW"/>
</dbReference>
<dbReference type="InterPro" id="IPR001460">
    <property type="entry name" value="PCN-bd_Tpept"/>
</dbReference>
<evidence type="ECO:0000313" key="22">
    <source>
        <dbReference type="EMBL" id="SHF75782.1"/>
    </source>
</evidence>
<sequence length="804" mass="91621">MANFDFRNLASRGKSAFVFFKSKCKFLGTKYKSFYQNSPWYKKIVIVFCSLILLFSLYLFMVDINFLWLFGKSPSMSSINNPNQSVASEIYSADGKLISKYFRENRTPVEYEEISPILIKTLISTEDERFYEHFGVDLKGVFAAVKDMAHGNARGASTITQQLVKNLFKVRSQYSRGLIGNIPGFKLLIMKSKEWITAVKIEIFYSKKEILTMYLNTVDFGSNAYGIKTACKTYFNTTPRNLTIEQAATLVGLLKATTTYNPRLNPKNSLKRRNVVLENLLTHRLISKAEFDSLKRIPIKLNYSIEQNYGGQALYFRDAVAESLKNWCKENDIDLYSDGLKIYTTLDTRMQKYAEEAVDKQMRIVQRNFDSHWGTENPWQDQNHKEIVGFIEDLAKKTDTYKILEQKYPNRPDSINYYLNKPHKVKVFDYKTGTKEMNISTMDSIRYMERFMHTGFVAMEPQNGFVRAWVGDIDFNSWKYDKVLSKRQPGSTFKLFDYATAFNKGMSPCDERVDQYLEWEVMEKGELKKWTPRNANGNYSGQTLTLKAAFARSINSIAVQIAKEVGIDEIIKTAHAMGIKTPLHNIPATSLGASDVSLLELVNSYCTVVNDGMTHDPVLVTRIEDRSGKVLYSYTPEQKQAIPYETAFLMQQMLQGGLTEPMGTTQNLWSFDVFKYNTDFGGKTGTSSNHSDAWFVGVTPNLVGGAWVGGEHRSIHFRTGKLGEGSKTALPIFGYFMEKVLADTRLSKYRAKFPKPKQPITKNYQCQSSYPSAKNDSIDGLASDSTAINSDQEGLEEDNVEEQL</sequence>
<evidence type="ECO:0000256" key="6">
    <source>
        <dbReference type="ARBA" id="ARBA00022645"/>
    </source>
</evidence>
<dbReference type="RefSeq" id="WP_073402816.1">
    <property type="nucleotide sequence ID" value="NZ_FQTV01000013.1"/>
</dbReference>
<dbReference type="InterPro" id="IPR023346">
    <property type="entry name" value="Lysozyme-like_dom_sf"/>
</dbReference>
<dbReference type="GO" id="GO:0009002">
    <property type="term" value="F:serine-type D-Ala-D-Ala carboxypeptidase activity"/>
    <property type="evidence" value="ECO:0007669"/>
    <property type="project" value="UniProtKB-EC"/>
</dbReference>
<dbReference type="GO" id="GO:0005886">
    <property type="term" value="C:plasma membrane"/>
    <property type="evidence" value="ECO:0007669"/>
    <property type="project" value="UniProtKB-SubCell"/>
</dbReference>
<comment type="subcellular location">
    <subcellularLocation>
        <location evidence="1">Cell membrane</location>
    </subcellularLocation>
</comment>
<feature type="domain" description="Penicillin-binding protein transpeptidase" evidence="20">
    <location>
        <begin position="455"/>
        <end position="701"/>
    </location>
</feature>
<evidence type="ECO:0000256" key="2">
    <source>
        <dbReference type="ARBA" id="ARBA00004752"/>
    </source>
</evidence>
<keyword evidence="11" id="KW-0133">Cell shape</keyword>
<dbReference type="Pfam" id="PF00905">
    <property type="entry name" value="Transpeptidase"/>
    <property type="match status" value="1"/>
</dbReference>
<proteinExistence type="inferred from homology"/>
<evidence type="ECO:0000256" key="5">
    <source>
        <dbReference type="ARBA" id="ARBA00022475"/>
    </source>
</evidence>
<dbReference type="SUPFAM" id="SSF56601">
    <property type="entry name" value="beta-lactamase/transpeptidase-like"/>
    <property type="match status" value="1"/>
</dbReference>
<feature type="transmembrane region" description="Helical" evidence="19">
    <location>
        <begin position="44"/>
        <end position="70"/>
    </location>
</feature>
<dbReference type="PANTHER" id="PTHR32282">
    <property type="entry name" value="BINDING PROTEIN TRANSPEPTIDASE, PUTATIVE-RELATED"/>
    <property type="match status" value="1"/>
</dbReference>
<dbReference type="STRING" id="1297750.SAMN05444405_11355"/>
<gene>
    <name evidence="22" type="ORF">SAMN05444405_11355</name>
</gene>
<evidence type="ECO:0000256" key="12">
    <source>
        <dbReference type="ARBA" id="ARBA00022984"/>
    </source>
</evidence>
<keyword evidence="12" id="KW-0573">Peptidoglycan synthesis</keyword>
<evidence type="ECO:0000256" key="13">
    <source>
        <dbReference type="ARBA" id="ARBA00023136"/>
    </source>
</evidence>
<dbReference type="GO" id="GO:0071555">
    <property type="term" value="P:cell wall organization"/>
    <property type="evidence" value="ECO:0007669"/>
    <property type="project" value="UniProtKB-KW"/>
</dbReference>
<comment type="similarity">
    <text evidence="3">In the C-terminal section; belongs to the transpeptidase family.</text>
</comment>
<dbReference type="InterPro" id="IPR036950">
    <property type="entry name" value="PBP_transglycosylase"/>
</dbReference>
<keyword evidence="15" id="KW-0961">Cell wall biogenesis/degradation</keyword>
<evidence type="ECO:0000256" key="8">
    <source>
        <dbReference type="ARBA" id="ARBA00022676"/>
    </source>
</evidence>
<feature type="domain" description="Glycosyl transferase family 51" evidence="21">
    <location>
        <begin position="95"/>
        <end position="280"/>
    </location>
</feature>
<reference evidence="22 23" key="1">
    <citation type="submission" date="2016-11" db="EMBL/GenBank/DDBJ databases">
        <authorList>
            <person name="Jaros S."/>
            <person name="Januszkiewicz K."/>
            <person name="Wedrychowicz H."/>
        </authorList>
    </citation>
    <scope>NUCLEOTIDE SEQUENCE [LARGE SCALE GENOMIC DNA]</scope>
    <source>
        <strain evidence="22 23">DSM 26991</strain>
    </source>
</reference>
<evidence type="ECO:0000256" key="4">
    <source>
        <dbReference type="ARBA" id="ARBA00007739"/>
    </source>
</evidence>
<dbReference type="OrthoDB" id="9766909at2"/>
<evidence type="ECO:0000256" key="11">
    <source>
        <dbReference type="ARBA" id="ARBA00022960"/>
    </source>
</evidence>
<keyword evidence="8" id="KW-0328">Glycosyltransferase</keyword>
<keyword evidence="9" id="KW-0808">Transferase</keyword>
<evidence type="ECO:0000256" key="17">
    <source>
        <dbReference type="ARBA" id="ARBA00049902"/>
    </source>
</evidence>
<dbReference type="InterPro" id="IPR012338">
    <property type="entry name" value="Beta-lactam/transpept-like"/>
</dbReference>
<evidence type="ECO:0000256" key="3">
    <source>
        <dbReference type="ARBA" id="ARBA00007090"/>
    </source>
</evidence>
<dbReference type="Proteomes" id="UP000184509">
    <property type="component" value="Unassembled WGS sequence"/>
</dbReference>